<gene>
    <name evidence="2" type="ORF">QYE76_009642</name>
</gene>
<keyword evidence="1" id="KW-0812">Transmembrane</keyword>
<proteinExistence type="predicted"/>
<sequence>MYIAADVENPNNPGGGLQGVAAAPEPDEQSQFDLVCCMLCIACTVLAASASLVVLFCLSAHASTILRVLAGFGLVVGIIGLAFGACFCAHVALTCIHGNSEGTRQDEAPRVAA</sequence>
<feature type="transmembrane region" description="Helical" evidence="1">
    <location>
        <begin position="68"/>
        <end position="93"/>
    </location>
</feature>
<accession>A0AAD8X296</accession>
<comment type="caution">
    <text evidence="2">The sequence shown here is derived from an EMBL/GenBank/DDBJ whole genome shotgun (WGS) entry which is preliminary data.</text>
</comment>
<protein>
    <recommendedName>
        <fullName evidence="4">Transmembrane protein</fullName>
    </recommendedName>
</protein>
<evidence type="ECO:0000313" key="2">
    <source>
        <dbReference type="EMBL" id="KAK1692945.1"/>
    </source>
</evidence>
<keyword evidence="1" id="KW-1133">Transmembrane helix</keyword>
<keyword evidence="1" id="KW-0472">Membrane</keyword>
<evidence type="ECO:0008006" key="4">
    <source>
        <dbReference type="Google" id="ProtNLM"/>
    </source>
</evidence>
<keyword evidence="3" id="KW-1185">Reference proteome</keyword>
<reference evidence="2" key="1">
    <citation type="submission" date="2023-07" db="EMBL/GenBank/DDBJ databases">
        <title>A chromosome-level genome assembly of Lolium multiflorum.</title>
        <authorList>
            <person name="Chen Y."/>
            <person name="Copetti D."/>
            <person name="Kolliker R."/>
            <person name="Studer B."/>
        </authorList>
    </citation>
    <scope>NUCLEOTIDE SEQUENCE</scope>
    <source>
        <strain evidence="2">02402/16</strain>
        <tissue evidence="2">Leaf</tissue>
    </source>
</reference>
<dbReference type="Proteomes" id="UP001231189">
    <property type="component" value="Unassembled WGS sequence"/>
</dbReference>
<evidence type="ECO:0000256" key="1">
    <source>
        <dbReference type="SAM" id="Phobius"/>
    </source>
</evidence>
<dbReference type="AlphaFoldDB" id="A0AAD8X296"/>
<dbReference type="EMBL" id="JAUUTY010000001">
    <property type="protein sequence ID" value="KAK1692945.1"/>
    <property type="molecule type" value="Genomic_DNA"/>
</dbReference>
<evidence type="ECO:0000313" key="3">
    <source>
        <dbReference type="Proteomes" id="UP001231189"/>
    </source>
</evidence>
<organism evidence="2 3">
    <name type="scientific">Lolium multiflorum</name>
    <name type="common">Italian ryegrass</name>
    <name type="synonym">Lolium perenne subsp. multiflorum</name>
    <dbReference type="NCBI Taxonomy" id="4521"/>
    <lineage>
        <taxon>Eukaryota</taxon>
        <taxon>Viridiplantae</taxon>
        <taxon>Streptophyta</taxon>
        <taxon>Embryophyta</taxon>
        <taxon>Tracheophyta</taxon>
        <taxon>Spermatophyta</taxon>
        <taxon>Magnoliopsida</taxon>
        <taxon>Liliopsida</taxon>
        <taxon>Poales</taxon>
        <taxon>Poaceae</taxon>
        <taxon>BOP clade</taxon>
        <taxon>Pooideae</taxon>
        <taxon>Poodae</taxon>
        <taxon>Poeae</taxon>
        <taxon>Poeae Chloroplast Group 2 (Poeae type)</taxon>
        <taxon>Loliodinae</taxon>
        <taxon>Loliinae</taxon>
        <taxon>Lolium</taxon>
    </lineage>
</organism>
<feature type="transmembrane region" description="Helical" evidence="1">
    <location>
        <begin position="32"/>
        <end position="56"/>
    </location>
</feature>
<name>A0AAD8X296_LOLMU</name>